<comment type="catalytic activity">
    <reaction evidence="16 18">
        <text>N-acetyl-alpha-D-glucosamine 1-phosphate + UTP + H(+) = UDP-N-acetyl-alpha-D-glucosamine + diphosphate</text>
        <dbReference type="Rhea" id="RHEA:13509"/>
        <dbReference type="ChEBI" id="CHEBI:15378"/>
        <dbReference type="ChEBI" id="CHEBI:33019"/>
        <dbReference type="ChEBI" id="CHEBI:46398"/>
        <dbReference type="ChEBI" id="CHEBI:57705"/>
        <dbReference type="ChEBI" id="CHEBI:57776"/>
        <dbReference type="EC" id="2.7.7.23"/>
    </reaction>
</comment>
<evidence type="ECO:0000256" key="1">
    <source>
        <dbReference type="ARBA" id="ARBA00004496"/>
    </source>
</evidence>
<keyword evidence="5 18" id="KW-0808">Transferase</keyword>
<keyword evidence="10 18" id="KW-0133">Cell shape</keyword>
<feature type="binding site" evidence="18">
    <location>
        <position position="229"/>
    </location>
    <ligand>
        <name>Mg(2+)</name>
        <dbReference type="ChEBI" id="CHEBI:18420"/>
    </ligand>
</feature>
<dbReference type="InterPro" id="IPR029044">
    <property type="entry name" value="Nucleotide-diphossugar_trans"/>
</dbReference>
<comment type="pathway">
    <text evidence="18">Nucleotide-sugar biosynthesis; UDP-N-acetyl-alpha-D-glucosamine biosynthesis; UDP-N-acetyl-alpha-D-glucosamine from N-acetyl-alpha-D-glucosamine 1-phosphate: step 1/1.</text>
</comment>
<dbReference type="NCBIfam" id="TIGR01173">
    <property type="entry name" value="glmU"/>
    <property type="match status" value="1"/>
</dbReference>
<dbReference type="GO" id="GO:0009245">
    <property type="term" value="P:lipid A biosynthetic process"/>
    <property type="evidence" value="ECO:0007669"/>
    <property type="project" value="UniProtKB-UniRule"/>
</dbReference>
<evidence type="ECO:0000256" key="5">
    <source>
        <dbReference type="ARBA" id="ARBA00022679"/>
    </source>
</evidence>
<keyword evidence="13 18" id="KW-0012">Acyltransferase</keyword>
<dbReference type="Gene3D" id="2.160.10.10">
    <property type="entry name" value="Hexapeptide repeat proteins"/>
    <property type="match status" value="1"/>
</dbReference>
<dbReference type="RefSeq" id="WP_011379674.1">
    <property type="nucleotide sequence ID" value="NC_007614.1"/>
</dbReference>
<evidence type="ECO:0000256" key="14">
    <source>
        <dbReference type="ARBA" id="ARBA00023316"/>
    </source>
</evidence>
<evidence type="ECO:0000256" key="18">
    <source>
        <dbReference type="HAMAP-Rule" id="MF_01631"/>
    </source>
</evidence>
<dbReference type="Pfam" id="PF00132">
    <property type="entry name" value="Hexapep"/>
    <property type="match status" value="2"/>
</dbReference>
<feature type="binding site" evidence="18">
    <location>
        <begin position="388"/>
        <end position="389"/>
    </location>
    <ligand>
        <name>acetyl-CoA</name>
        <dbReference type="ChEBI" id="CHEBI:57288"/>
    </ligand>
</feature>
<feature type="binding site" evidence="18">
    <location>
        <position position="382"/>
    </location>
    <ligand>
        <name>acetyl-CoA</name>
        <dbReference type="ChEBI" id="CHEBI:57288"/>
    </ligand>
</feature>
<feature type="binding site" evidence="18">
    <location>
        <position position="353"/>
    </location>
    <ligand>
        <name>UDP-N-acetyl-alpha-D-glucosamine</name>
        <dbReference type="ChEBI" id="CHEBI:57705"/>
    </ligand>
</feature>
<feature type="binding site" evidence="18">
    <location>
        <position position="407"/>
    </location>
    <ligand>
        <name>acetyl-CoA</name>
        <dbReference type="ChEBI" id="CHEBI:57288"/>
    </ligand>
</feature>
<feature type="binding site" evidence="18">
    <location>
        <position position="76"/>
    </location>
    <ligand>
        <name>UDP-N-acetyl-alpha-D-glucosamine</name>
        <dbReference type="ChEBI" id="CHEBI:57705"/>
    </ligand>
</feature>
<keyword evidence="12 18" id="KW-0511">Multifunctional enzyme</keyword>
<feature type="binding site" evidence="18">
    <location>
        <position position="105"/>
    </location>
    <ligand>
        <name>Mg(2+)</name>
        <dbReference type="ChEBI" id="CHEBI:18420"/>
    </ligand>
</feature>
<feature type="region of interest" description="Linker" evidence="18">
    <location>
        <begin position="232"/>
        <end position="252"/>
    </location>
</feature>
<dbReference type="UniPathway" id="UPA00113">
    <property type="reaction ID" value="UER00532"/>
</dbReference>
<evidence type="ECO:0000256" key="8">
    <source>
        <dbReference type="ARBA" id="ARBA00022737"/>
    </source>
</evidence>
<dbReference type="HAMAP" id="MF_01631">
    <property type="entry name" value="GlmU"/>
    <property type="match status" value="1"/>
</dbReference>
<dbReference type="KEGG" id="nmu:Nmul_A0312"/>
<evidence type="ECO:0000256" key="4">
    <source>
        <dbReference type="ARBA" id="ARBA00022490"/>
    </source>
</evidence>
<feature type="binding site" evidence="18">
    <location>
        <position position="425"/>
    </location>
    <ligand>
        <name>acetyl-CoA</name>
        <dbReference type="ChEBI" id="CHEBI:57288"/>
    </ligand>
</feature>
<dbReference type="GO" id="GO:0005737">
    <property type="term" value="C:cytoplasm"/>
    <property type="evidence" value="ECO:0007669"/>
    <property type="project" value="UniProtKB-SubCell"/>
</dbReference>
<evidence type="ECO:0000313" key="21">
    <source>
        <dbReference type="Proteomes" id="UP000236751"/>
    </source>
</evidence>
<feature type="binding site" evidence="18">
    <location>
        <begin position="103"/>
        <end position="105"/>
    </location>
    <ligand>
        <name>UDP-N-acetyl-alpha-D-glucosamine</name>
        <dbReference type="ChEBI" id="CHEBI:57705"/>
    </ligand>
</feature>
<dbReference type="EC" id="2.3.1.157" evidence="18"/>
<dbReference type="PANTHER" id="PTHR43584">
    <property type="entry name" value="NUCLEOTIDYL TRANSFERASE"/>
    <property type="match status" value="1"/>
</dbReference>
<dbReference type="GO" id="GO:0019134">
    <property type="term" value="F:glucosamine-1-phosphate N-acetyltransferase activity"/>
    <property type="evidence" value="ECO:0007669"/>
    <property type="project" value="UniProtKB-UniRule"/>
</dbReference>
<keyword evidence="6 18" id="KW-0548">Nucleotidyltransferase</keyword>
<feature type="binding site" evidence="18">
    <location>
        <position position="335"/>
    </location>
    <ligand>
        <name>UDP-N-acetyl-alpha-D-glucosamine</name>
        <dbReference type="ChEBI" id="CHEBI:57705"/>
    </ligand>
</feature>
<feature type="binding site" evidence="18">
    <location>
        <position position="156"/>
    </location>
    <ligand>
        <name>UDP-N-acetyl-alpha-D-glucosamine</name>
        <dbReference type="ChEBI" id="CHEBI:57705"/>
    </ligand>
</feature>
<name>A0A1H5RKZ8_NITMU</name>
<feature type="binding site" evidence="18">
    <location>
        <begin position="11"/>
        <end position="14"/>
    </location>
    <ligand>
        <name>UDP-N-acetyl-alpha-D-glucosamine</name>
        <dbReference type="ChEBI" id="CHEBI:57705"/>
    </ligand>
</feature>
<dbReference type="SUPFAM" id="SSF53448">
    <property type="entry name" value="Nucleotide-diphospho-sugar transferases"/>
    <property type="match status" value="1"/>
</dbReference>
<comment type="pathway">
    <text evidence="18">Nucleotide-sugar biosynthesis; UDP-N-acetyl-alpha-D-glucosamine biosynthesis; N-acetyl-alpha-D-glucosamine 1-phosphate from alpha-D-glucosamine 6-phosphate (route II): step 2/2.</text>
</comment>
<dbReference type="EMBL" id="FNVK01000001">
    <property type="protein sequence ID" value="SEF39022.1"/>
    <property type="molecule type" value="Genomic_DNA"/>
</dbReference>
<evidence type="ECO:0000256" key="15">
    <source>
        <dbReference type="ARBA" id="ARBA00048247"/>
    </source>
</evidence>
<comment type="cofactor">
    <cofactor evidence="18">
        <name>Mg(2+)</name>
        <dbReference type="ChEBI" id="CHEBI:18420"/>
    </cofactor>
    <text evidence="18">Binds 1 Mg(2+) ion per subunit.</text>
</comment>
<sequence>MNVSKLNIVVLAAGLGKRMYSALPKVLHPLAGKPLLVHVLDTARALAPHTTCVIYGHGGETVPQTIADESLIWVPQIPQLGTGHAVMQALPHIEKEGITLILYGDVPLTSVETLKKLIAMAGKQTLGLLTVELPDPAGYGRIVRHSETGEVAAIVEEKDASESQRSIGEINTGIMAVPNRYLHGWLCKLENNNAQGEYYLTDIVAMAVKDGVKVATANPAYVWETTGVNSKVQLAGLERIYQTAQANKLLEQGVALADPARIDIRGKLSCGRDVMIDINCIFEGDVQLDDGVKVGAHTILKDVRVAADSVIAPFSLIEAAEIGRNCRIGPYARIRPGTRLEDEVHIGNFVEVKNSALAAGSKANHLSYIGDAVVGRSVNIGAGTITCNYDGANKYQTIIEDDVFVGSDTQLIAPVRVARGSTIGAGSTITRDTPPDMLTLSRAKQLSIDGWKRPVKKPKPKN</sequence>
<evidence type="ECO:0000313" key="20">
    <source>
        <dbReference type="EMBL" id="SEF39022.1"/>
    </source>
</evidence>
<dbReference type="InterPro" id="IPR005882">
    <property type="entry name" value="Bifunctional_GlmU"/>
</dbReference>
<organism evidence="20 21">
    <name type="scientific">Nitrosospira multiformis (strain ATCC 25196 / NCIMB 11849 / C 71)</name>
    <dbReference type="NCBI Taxonomy" id="323848"/>
    <lineage>
        <taxon>Bacteria</taxon>
        <taxon>Pseudomonadati</taxon>
        <taxon>Pseudomonadota</taxon>
        <taxon>Betaproteobacteria</taxon>
        <taxon>Nitrosomonadales</taxon>
        <taxon>Nitrosomonadaceae</taxon>
        <taxon>Nitrosospira</taxon>
    </lineage>
</organism>
<dbReference type="InterPro" id="IPR050065">
    <property type="entry name" value="GlmU-like"/>
</dbReference>
<evidence type="ECO:0000256" key="17">
    <source>
        <dbReference type="ARBA" id="ARBA00049628"/>
    </source>
</evidence>
<feature type="binding site" evidence="18">
    <location>
        <position position="442"/>
    </location>
    <ligand>
        <name>acetyl-CoA</name>
        <dbReference type="ChEBI" id="CHEBI:57288"/>
    </ligand>
</feature>
<dbReference type="UniPathway" id="UPA00973"/>
<dbReference type="InterPro" id="IPR001451">
    <property type="entry name" value="Hexapep"/>
</dbReference>
<feature type="region of interest" description="Pyrophosphorylase" evidence="18">
    <location>
        <begin position="1"/>
        <end position="231"/>
    </location>
</feature>
<comment type="catalytic activity">
    <reaction evidence="15 18">
        <text>alpha-D-glucosamine 1-phosphate + acetyl-CoA = N-acetyl-alpha-D-glucosamine 1-phosphate + CoA + H(+)</text>
        <dbReference type="Rhea" id="RHEA:13725"/>
        <dbReference type="ChEBI" id="CHEBI:15378"/>
        <dbReference type="ChEBI" id="CHEBI:57287"/>
        <dbReference type="ChEBI" id="CHEBI:57288"/>
        <dbReference type="ChEBI" id="CHEBI:57776"/>
        <dbReference type="ChEBI" id="CHEBI:58516"/>
        <dbReference type="EC" id="2.3.1.157"/>
    </reaction>
</comment>
<protein>
    <recommendedName>
        <fullName evidence="18">Bifunctional protein GlmU</fullName>
    </recommendedName>
    <domain>
        <recommendedName>
            <fullName evidence="18">UDP-N-acetylglucosamine pyrophosphorylase</fullName>
            <ecNumber evidence="18">2.7.7.23</ecNumber>
        </recommendedName>
        <alternativeName>
            <fullName evidence="18">N-acetylglucosamine-1-phosphate uridyltransferase</fullName>
        </alternativeName>
    </domain>
    <domain>
        <recommendedName>
            <fullName evidence="18">Glucosamine-1-phosphate N-acetyltransferase</fullName>
            <ecNumber evidence="18">2.3.1.157</ecNumber>
        </recommendedName>
    </domain>
</protein>
<dbReference type="InterPro" id="IPR025877">
    <property type="entry name" value="MobA-like_NTP_Trfase"/>
</dbReference>
<gene>
    <name evidence="18" type="primary">glmU</name>
    <name evidence="20" type="ORF">SAMN05216403_10132</name>
</gene>
<dbReference type="GO" id="GO:0000902">
    <property type="term" value="P:cell morphogenesis"/>
    <property type="evidence" value="ECO:0007669"/>
    <property type="project" value="UniProtKB-UniRule"/>
</dbReference>
<evidence type="ECO:0000256" key="12">
    <source>
        <dbReference type="ARBA" id="ARBA00023268"/>
    </source>
</evidence>
<keyword evidence="11 18" id="KW-0573">Peptidoglycan synthesis</keyword>
<feature type="binding site" evidence="18">
    <location>
        <position position="379"/>
    </location>
    <ligand>
        <name>UDP-N-acetyl-alpha-D-glucosamine</name>
        <dbReference type="ChEBI" id="CHEBI:57705"/>
    </ligand>
</feature>
<dbReference type="GO" id="GO:0016020">
    <property type="term" value="C:membrane"/>
    <property type="evidence" value="ECO:0007669"/>
    <property type="project" value="GOC"/>
</dbReference>
<dbReference type="SUPFAM" id="SSF51161">
    <property type="entry name" value="Trimeric LpxA-like enzymes"/>
    <property type="match status" value="1"/>
</dbReference>
<dbReference type="AlphaFoldDB" id="A0A1H5RKZ8"/>
<feature type="binding site" evidence="18">
    <location>
        <begin position="81"/>
        <end position="82"/>
    </location>
    <ligand>
        <name>UDP-N-acetyl-alpha-D-glucosamine</name>
        <dbReference type="ChEBI" id="CHEBI:57705"/>
    </ligand>
</feature>
<dbReference type="GO" id="GO:0006048">
    <property type="term" value="P:UDP-N-acetylglucosamine biosynthetic process"/>
    <property type="evidence" value="ECO:0007669"/>
    <property type="project" value="UniProtKB-UniPathway"/>
</dbReference>
<feature type="binding site" evidence="18">
    <location>
        <position position="171"/>
    </location>
    <ligand>
        <name>UDP-N-acetyl-alpha-D-glucosamine</name>
        <dbReference type="ChEBI" id="CHEBI:57705"/>
    </ligand>
</feature>
<dbReference type="Pfam" id="PF12804">
    <property type="entry name" value="NTP_transf_3"/>
    <property type="match status" value="1"/>
</dbReference>
<dbReference type="Proteomes" id="UP000236751">
    <property type="component" value="Unassembled WGS sequence"/>
</dbReference>
<proteinExistence type="inferred from homology"/>
<feature type="binding site" evidence="18">
    <location>
        <position position="25"/>
    </location>
    <ligand>
        <name>UDP-N-acetyl-alpha-D-glucosamine</name>
        <dbReference type="ChEBI" id="CHEBI:57705"/>
    </ligand>
</feature>
<evidence type="ECO:0000256" key="6">
    <source>
        <dbReference type="ARBA" id="ARBA00022695"/>
    </source>
</evidence>
<reference evidence="20 21" key="1">
    <citation type="submission" date="2016-10" db="EMBL/GenBank/DDBJ databases">
        <authorList>
            <person name="de Groot N.N."/>
        </authorList>
    </citation>
    <scope>NUCLEOTIDE SEQUENCE [LARGE SCALE GENOMIC DNA]</scope>
    <source>
        <strain evidence="20 21">Nl13</strain>
    </source>
</reference>
<accession>A0A1H5RKZ8</accession>
<feature type="domain" description="MobA-like NTP transferase" evidence="19">
    <location>
        <begin position="9"/>
        <end position="123"/>
    </location>
</feature>
<evidence type="ECO:0000256" key="11">
    <source>
        <dbReference type="ARBA" id="ARBA00022984"/>
    </source>
</evidence>
<dbReference type="PANTHER" id="PTHR43584:SF3">
    <property type="entry name" value="BIFUNCTIONAL PROTEIN GLMU"/>
    <property type="match status" value="1"/>
</dbReference>
<comment type="similarity">
    <text evidence="2 18">In the C-terminal section; belongs to the transferase hexapeptide repeat family.</text>
</comment>
<evidence type="ECO:0000256" key="13">
    <source>
        <dbReference type="ARBA" id="ARBA00023315"/>
    </source>
</evidence>
<evidence type="ECO:0000256" key="2">
    <source>
        <dbReference type="ARBA" id="ARBA00007707"/>
    </source>
</evidence>
<dbReference type="Gene3D" id="3.90.550.10">
    <property type="entry name" value="Spore Coat Polysaccharide Biosynthesis Protein SpsA, Chain A"/>
    <property type="match status" value="1"/>
</dbReference>
<keyword evidence="8 18" id="KW-0677">Repeat</keyword>
<comment type="function">
    <text evidence="17 18">Catalyzes the last two sequential reactions in the de novo biosynthetic pathway for UDP-N-acetylglucosamine (UDP-GlcNAc). The C-terminal domain catalyzes the transfer of acetyl group from acetyl coenzyme A to glucosamine-1-phosphate (GlcN-1-P) to produce N-acetylglucosamine-1-phosphate (GlcNAc-1-P), which is converted into UDP-GlcNAc by the transfer of uridine 5-monophosphate (from uridine 5-triphosphate), a reaction catalyzed by the N-terminal domain.</text>
</comment>
<comment type="similarity">
    <text evidence="3 18">In the N-terminal section; belongs to the N-acetylglucosamine-1-phosphate uridyltransferase family.</text>
</comment>
<feature type="binding site" evidence="18">
    <location>
        <position position="229"/>
    </location>
    <ligand>
        <name>UDP-N-acetyl-alpha-D-glucosamine</name>
        <dbReference type="ChEBI" id="CHEBI:57705"/>
    </ligand>
</feature>
<dbReference type="GO" id="GO:0003977">
    <property type="term" value="F:UDP-N-acetylglucosamine diphosphorylase activity"/>
    <property type="evidence" value="ECO:0007669"/>
    <property type="project" value="UniProtKB-UniRule"/>
</dbReference>
<comment type="pathway">
    <text evidence="18">Bacterial outer membrane biogenesis; LPS lipid A biosynthesis.</text>
</comment>
<dbReference type="EC" id="2.7.7.23" evidence="18"/>
<keyword evidence="7 18" id="KW-0479">Metal-binding</keyword>
<keyword evidence="4 18" id="KW-0963">Cytoplasm</keyword>
<evidence type="ECO:0000256" key="9">
    <source>
        <dbReference type="ARBA" id="ARBA00022842"/>
    </source>
</evidence>
<evidence type="ECO:0000256" key="7">
    <source>
        <dbReference type="ARBA" id="ARBA00022723"/>
    </source>
</evidence>
<feature type="active site" description="Proton acceptor" evidence="18">
    <location>
        <position position="365"/>
    </location>
</feature>
<feature type="binding site" evidence="18">
    <location>
        <position position="368"/>
    </location>
    <ligand>
        <name>UDP-N-acetyl-alpha-D-glucosamine</name>
        <dbReference type="ChEBI" id="CHEBI:57705"/>
    </ligand>
</feature>
<comment type="subcellular location">
    <subcellularLocation>
        <location evidence="1 18">Cytoplasm</location>
    </subcellularLocation>
</comment>
<evidence type="ECO:0000259" key="19">
    <source>
        <dbReference type="Pfam" id="PF12804"/>
    </source>
</evidence>
<dbReference type="GO" id="GO:0008360">
    <property type="term" value="P:regulation of cell shape"/>
    <property type="evidence" value="ECO:0007669"/>
    <property type="project" value="UniProtKB-KW"/>
</dbReference>
<dbReference type="InterPro" id="IPR038009">
    <property type="entry name" value="GlmU_C_LbH"/>
</dbReference>
<dbReference type="GO" id="GO:0000287">
    <property type="term" value="F:magnesium ion binding"/>
    <property type="evidence" value="ECO:0007669"/>
    <property type="project" value="UniProtKB-UniRule"/>
</dbReference>
<feature type="binding site" evidence="18">
    <location>
        <position position="140"/>
    </location>
    <ligand>
        <name>UDP-N-acetyl-alpha-D-glucosamine</name>
        <dbReference type="ChEBI" id="CHEBI:57705"/>
    </ligand>
</feature>
<keyword evidence="9 18" id="KW-0460">Magnesium</keyword>
<dbReference type="CDD" id="cd02540">
    <property type="entry name" value="GT2_GlmU_N_bac"/>
    <property type="match status" value="1"/>
</dbReference>
<keyword evidence="14 18" id="KW-0961">Cell wall biogenesis/degradation</keyword>
<feature type="region of interest" description="N-acetyltransferase" evidence="18">
    <location>
        <begin position="253"/>
        <end position="462"/>
    </location>
</feature>
<evidence type="ECO:0000256" key="16">
    <source>
        <dbReference type="ARBA" id="ARBA00048493"/>
    </source>
</evidence>
<evidence type="ECO:0000256" key="3">
    <source>
        <dbReference type="ARBA" id="ARBA00007947"/>
    </source>
</evidence>
<dbReference type="CDD" id="cd03353">
    <property type="entry name" value="LbH_GlmU_C"/>
    <property type="match status" value="1"/>
</dbReference>
<dbReference type="GO" id="GO:0071555">
    <property type="term" value="P:cell wall organization"/>
    <property type="evidence" value="ECO:0007669"/>
    <property type="project" value="UniProtKB-KW"/>
</dbReference>
<dbReference type="GO" id="GO:0009252">
    <property type="term" value="P:peptidoglycan biosynthetic process"/>
    <property type="evidence" value="ECO:0007669"/>
    <property type="project" value="UniProtKB-UniRule"/>
</dbReference>
<evidence type="ECO:0000256" key="10">
    <source>
        <dbReference type="ARBA" id="ARBA00022960"/>
    </source>
</evidence>
<dbReference type="InterPro" id="IPR011004">
    <property type="entry name" value="Trimer_LpxA-like_sf"/>
</dbReference>
<comment type="subunit">
    <text evidence="18">Homotrimer.</text>
</comment>